<dbReference type="Proteomes" id="UP000245320">
    <property type="component" value="Chromosome 5"/>
</dbReference>
<gene>
    <name evidence="3" type="primary">APELA</name>
</gene>
<evidence type="ECO:0000313" key="3">
    <source>
        <dbReference type="RefSeq" id="XP_019781949.1"/>
    </source>
</evidence>
<dbReference type="GO" id="GO:0031704">
    <property type="term" value="F:apelin receptor binding"/>
    <property type="evidence" value="ECO:0007669"/>
    <property type="project" value="InterPro"/>
</dbReference>
<sequence length="54" mass="6609">MRLQQFFFLFLVFMMSLLLTPGQRPANLAMRRKLHRYNCLQRRCMPLHSRVPFP</sequence>
<keyword evidence="1" id="KW-0732">Signal</keyword>
<protein>
    <submittedName>
        <fullName evidence="3">Apelin receptor early endogenous ligand</fullName>
    </submittedName>
</protein>
<dbReference type="OrthoDB" id="9922869at2759"/>
<dbReference type="RefSeq" id="XP_019781949.1">
    <property type="nucleotide sequence ID" value="XM_019926390.2"/>
</dbReference>
<dbReference type="Pfam" id="PF22050">
    <property type="entry name" value="Toddler"/>
    <property type="match status" value="1"/>
</dbReference>
<feature type="signal peptide" evidence="1">
    <location>
        <begin position="1"/>
        <end position="22"/>
    </location>
</feature>
<keyword evidence="3" id="KW-0675">Receptor</keyword>
<dbReference type="CDD" id="cd20244">
    <property type="entry name" value="Toddler"/>
    <property type="match status" value="1"/>
</dbReference>
<dbReference type="GeneID" id="109548528"/>
<dbReference type="InParanoid" id="A0A2U4AM96"/>
<organism evidence="2 3">
    <name type="scientific">Tursiops truncatus</name>
    <name type="common">Atlantic bottle-nosed dolphin</name>
    <name type="synonym">Delphinus truncatus</name>
    <dbReference type="NCBI Taxonomy" id="9739"/>
    <lineage>
        <taxon>Eukaryota</taxon>
        <taxon>Metazoa</taxon>
        <taxon>Chordata</taxon>
        <taxon>Craniata</taxon>
        <taxon>Vertebrata</taxon>
        <taxon>Euteleostomi</taxon>
        <taxon>Mammalia</taxon>
        <taxon>Eutheria</taxon>
        <taxon>Laurasiatheria</taxon>
        <taxon>Artiodactyla</taxon>
        <taxon>Whippomorpha</taxon>
        <taxon>Cetacea</taxon>
        <taxon>Odontoceti</taxon>
        <taxon>Delphinidae</taxon>
        <taxon>Tursiops</taxon>
    </lineage>
</organism>
<dbReference type="GO" id="GO:0007507">
    <property type="term" value="P:heart development"/>
    <property type="evidence" value="ECO:0007669"/>
    <property type="project" value="InterPro"/>
</dbReference>
<feature type="chain" id="PRO_5015496050" evidence="1">
    <location>
        <begin position="23"/>
        <end position="54"/>
    </location>
</feature>
<name>A0A2U4AM96_TURTR</name>
<dbReference type="AlphaFoldDB" id="A0A2U4AM96"/>
<evidence type="ECO:0000256" key="1">
    <source>
        <dbReference type="SAM" id="SignalP"/>
    </source>
</evidence>
<evidence type="ECO:0000313" key="2">
    <source>
        <dbReference type="Proteomes" id="UP000245320"/>
    </source>
</evidence>
<dbReference type="InterPro" id="IPR047853">
    <property type="entry name" value="ELA"/>
</dbReference>
<reference evidence="3" key="1">
    <citation type="submission" date="2025-08" db="UniProtKB">
        <authorList>
            <consortium name="RefSeq"/>
        </authorList>
    </citation>
    <scope>IDENTIFICATION</scope>
    <source>
        <tissue evidence="3">Spleen</tissue>
    </source>
</reference>
<dbReference type="GO" id="GO:0060183">
    <property type="term" value="P:apelin receptor signaling pathway"/>
    <property type="evidence" value="ECO:0007669"/>
    <property type="project" value="InterPro"/>
</dbReference>
<proteinExistence type="predicted"/>
<keyword evidence="2" id="KW-1185">Reference proteome</keyword>
<dbReference type="CTD" id="100506013"/>
<accession>A0A2U4AM96</accession>